<evidence type="ECO:0000256" key="20">
    <source>
        <dbReference type="PIRSR" id="PIRSR000006-1"/>
    </source>
</evidence>
<dbReference type="UniPathway" id="UPA00705"/>
<gene>
    <name evidence="24" type="ORF">IT41_01355</name>
    <name evidence="25" type="ORF">SAMN04487972_10290</name>
</gene>
<evidence type="ECO:0000256" key="4">
    <source>
        <dbReference type="ARBA" id="ARBA00022448"/>
    </source>
</evidence>
<dbReference type="PANTHER" id="PTHR33751">
    <property type="entry name" value="CBB3-TYPE CYTOCHROME C OXIDASE SUBUNIT FIXP"/>
    <property type="match status" value="1"/>
</dbReference>
<feature type="transmembrane region" description="Helical" evidence="22">
    <location>
        <begin position="37"/>
        <end position="59"/>
    </location>
</feature>
<keyword evidence="15 19" id="KW-0560">Oxidoreductase</keyword>
<dbReference type="InterPro" id="IPR009056">
    <property type="entry name" value="Cyt_c-like_dom"/>
</dbReference>
<evidence type="ECO:0000313" key="26">
    <source>
        <dbReference type="Proteomes" id="UP000029846"/>
    </source>
</evidence>
<keyword evidence="14 22" id="KW-1133">Transmembrane helix</keyword>
<keyword evidence="18 19" id="KW-0472">Membrane</keyword>
<keyword evidence="12 19" id="KW-0375">Hydrogen ion transport</keyword>
<evidence type="ECO:0000256" key="18">
    <source>
        <dbReference type="ARBA" id="ARBA00023136"/>
    </source>
</evidence>
<keyword evidence="5 19" id="KW-1003">Cell membrane</keyword>
<evidence type="ECO:0000256" key="22">
    <source>
        <dbReference type="SAM" id="Phobius"/>
    </source>
</evidence>
<evidence type="ECO:0000256" key="17">
    <source>
        <dbReference type="ARBA" id="ARBA00023065"/>
    </source>
</evidence>
<organism evidence="24 26">
    <name type="scientific">Paracoccus halophilus</name>
    <dbReference type="NCBI Taxonomy" id="376733"/>
    <lineage>
        <taxon>Bacteria</taxon>
        <taxon>Pseudomonadati</taxon>
        <taxon>Pseudomonadota</taxon>
        <taxon>Alphaproteobacteria</taxon>
        <taxon>Rhodobacterales</taxon>
        <taxon>Paracoccaceae</taxon>
        <taxon>Paracoccus</taxon>
    </lineage>
</organism>
<dbReference type="GO" id="GO:0009055">
    <property type="term" value="F:electron transfer activity"/>
    <property type="evidence" value="ECO:0007669"/>
    <property type="project" value="InterPro"/>
</dbReference>
<dbReference type="Proteomes" id="UP000029846">
    <property type="component" value="Unassembled WGS sequence"/>
</dbReference>
<protein>
    <recommendedName>
        <fullName evidence="19">Cbb3-type cytochrome c oxidase subunit</fullName>
    </recommendedName>
</protein>
<dbReference type="InterPro" id="IPR038414">
    <property type="entry name" value="CcoP_N_sf"/>
</dbReference>
<dbReference type="PROSITE" id="PS51007">
    <property type="entry name" value="CYTC"/>
    <property type="match status" value="2"/>
</dbReference>
<evidence type="ECO:0000256" key="9">
    <source>
        <dbReference type="ARBA" id="ARBA00022692"/>
    </source>
</evidence>
<evidence type="ECO:0000256" key="13">
    <source>
        <dbReference type="ARBA" id="ARBA00022982"/>
    </source>
</evidence>
<evidence type="ECO:0000256" key="2">
    <source>
        <dbReference type="ARBA" id="ARBA00004673"/>
    </source>
</evidence>
<evidence type="ECO:0000256" key="3">
    <source>
        <dbReference type="ARBA" id="ARBA00006113"/>
    </source>
</evidence>
<evidence type="ECO:0000256" key="21">
    <source>
        <dbReference type="PIRSR" id="PIRSR000006-2"/>
    </source>
</evidence>
<comment type="cofactor">
    <cofactor evidence="19 21">
        <name>heme c</name>
        <dbReference type="ChEBI" id="CHEBI:61717"/>
    </cofactor>
    <text evidence="19 21">Binds 2 heme C groups per subunit.</text>
</comment>
<dbReference type="InterPro" id="IPR008168">
    <property type="entry name" value="Cyt_C_IC"/>
</dbReference>
<dbReference type="GO" id="GO:1902600">
    <property type="term" value="P:proton transmembrane transport"/>
    <property type="evidence" value="ECO:0007669"/>
    <property type="project" value="UniProtKB-KW"/>
</dbReference>
<reference evidence="24 26" key="1">
    <citation type="submission" date="2014-09" db="EMBL/GenBank/DDBJ databases">
        <authorList>
            <person name="McGinnis J.M."/>
            <person name="Wolfgang W.J."/>
        </authorList>
    </citation>
    <scope>NUCLEOTIDE SEQUENCE [LARGE SCALE GENOMIC DNA]</scope>
    <source>
        <strain evidence="24 26">JCM 14014</strain>
    </source>
</reference>
<keyword evidence="11" id="KW-0677">Repeat</keyword>
<feature type="binding site" description="axial binding residue" evidence="20">
    <location>
        <position position="177"/>
    </location>
    <ligand>
        <name>heme c</name>
        <dbReference type="ChEBI" id="CHEBI:61717"/>
        <label>2</label>
    </ligand>
    <ligandPart>
        <name>Fe</name>
        <dbReference type="ChEBI" id="CHEBI:18248"/>
    </ligandPart>
</feature>
<reference evidence="24 26" key="2">
    <citation type="submission" date="2014-10" db="EMBL/GenBank/DDBJ databases">
        <title>Paracoccus sanguinis sp. nov., isolated from clinical specimens of New York State patients.</title>
        <authorList>
            <person name="Mingle L.A."/>
            <person name="Cole J.A."/>
            <person name="Lapierre P."/>
            <person name="Musser K.A."/>
        </authorList>
    </citation>
    <scope>NUCLEOTIDE SEQUENCE [LARGE SCALE GENOMIC DNA]</scope>
    <source>
        <strain evidence="24 26">JCM 14014</strain>
    </source>
</reference>
<dbReference type="SUPFAM" id="SSF46626">
    <property type="entry name" value="Cytochrome c"/>
    <property type="match status" value="2"/>
</dbReference>
<dbReference type="NCBIfam" id="TIGR00782">
    <property type="entry name" value="ccoP"/>
    <property type="match status" value="1"/>
</dbReference>
<evidence type="ECO:0000256" key="16">
    <source>
        <dbReference type="ARBA" id="ARBA00023004"/>
    </source>
</evidence>
<evidence type="ECO:0000256" key="11">
    <source>
        <dbReference type="ARBA" id="ARBA00022737"/>
    </source>
</evidence>
<dbReference type="AlphaFoldDB" id="A0A099F9F6"/>
<feature type="domain" description="Cytochrome c" evidence="23">
    <location>
        <begin position="205"/>
        <end position="285"/>
    </location>
</feature>
<dbReference type="RefSeq" id="WP_036738072.1">
    <property type="nucleotide sequence ID" value="NZ_FOJO01000002.1"/>
</dbReference>
<reference evidence="25 27" key="3">
    <citation type="submission" date="2016-10" db="EMBL/GenBank/DDBJ databases">
        <authorList>
            <person name="de Groot N.N."/>
        </authorList>
    </citation>
    <scope>NUCLEOTIDE SEQUENCE [LARGE SCALE GENOMIC DNA]</scope>
    <source>
        <strain evidence="25 27">CGMCC 1.6117</strain>
    </source>
</reference>
<evidence type="ECO:0000256" key="19">
    <source>
        <dbReference type="PIRNR" id="PIRNR000006"/>
    </source>
</evidence>
<dbReference type="Gene3D" id="6.10.280.130">
    <property type="match status" value="1"/>
</dbReference>
<dbReference type="GO" id="GO:0016491">
    <property type="term" value="F:oxidoreductase activity"/>
    <property type="evidence" value="ECO:0007669"/>
    <property type="project" value="UniProtKB-KW"/>
</dbReference>
<dbReference type="PANTHER" id="PTHR33751:SF1">
    <property type="entry name" value="CBB3-TYPE CYTOCHROME C OXIDASE SUBUNIT FIXP"/>
    <property type="match status" value="1"/>
</dbReference>
<keyword evidence="16 19" id="KW-0408">Iron</keyword>
<dbReference type="GO" id="GO:0020037">
    <property type="term" value="F:heme binding"/>
    <property type="evidence" value="ECO:0007669"/>
    <property type="project" value="InterPro"/>
</dbReference>
<evidence type="ECO:0000313" key="25">
    <source>
        <dbReference type="EMBL" id="SFA41149.1"/>
    </source>
</evidence>
<dbReference type="PRINTS" id="PR00605">
    <property type="entry name" value="CYTCHROMECIC"/>
</dbReference>
<comment type="function">
    <text evidence="19">C-type cytochrome. Part of the cbb3-type cytochrome c oxidase complex.</text>
</comment>
<feature type="binding site" description="covalent" evidence="21">
    <location>
        <position position="217"/>
    </location>
    <ligand>
        <name>heme c</name>
        <dbReference type="ChEBI" id="CHEBI:61717"/>
        <label>2</label>
    </ligand>
</feature>
<dbReference type="InterPro" id="IPR050597">
    <property type="entry name" value="Cytochrome_c_Oxidase_Subunit"/>
</dbReference>
<evidence type="ECO:0000256" key="12">
    <source>
        <dbReference type="ARBA" id="ARBA00022781"/>
    </source>
</evidence>
<dbReference type="EMBL" id="JRKN01000001">
    <property type="protein sequence ID" value="KGJ06848.1"/>
    <property type="molecule type" value="Genomic_DNA"/>
</dbReference>
<dbReference type="Pfam" id="PF13442">
    <property type="entry name" value="Cytochrome_CBB3"/>
    <property type="match status" value="1"/>
</dbReference>
<keyword evidence="10 19" id="KW-0479">Metal-binding</keyword>
<comment type="pathway">
    <text evidence="2 19">Energy metabolism; oxidative phosphorylation.</text>
</comment>
<evidence type="ECO:0000256" key="6">
    <source>
        <dbReference type="ARBA" id="ARBA00022519"/>
    </source>
</evidence>
<feature type="binding site" description="covalent" evidence="21">
    <location>
        <position position="129"/>
    </location>
    <ligand>
        <name>heme c</name>
        <dbReference type="ChEBI" id="CHEBI:61717"/>
        <label>1</label>
    </ligand>
</feature>
<feature type="binding site" description="covalent" evidence="21">
    <location>
        <position position="220"/>
    </location>
    <ligand>
        <name>heme c</name>
        <dbReference type="ChEBI" id="CHEBI:61717"/>
        <label>2</label>
    </ligand>
</feature>
<dbReference type="InterPro" id="IPR004678">
    <property type="entry name" value="Cyt_c_oxidase_cbb3_su3"/>
</dbReference>
<dbReference type="Gene3D" id="1.10.760.10">
    <property type="entry name" value="Cytochrome c-like domain"/>
    <property type="match status" value="2"/>
</dbReference>
<keyword evidence="7 19" id="KW-0349">Heme</keyword>
<evidence type="ECO:0000256" key="7">
    <source>
        <dbReference type="ARBA" id="ARBA00022617"/>
    </source>
</evidence>
<proteinExistence type="inferred from homology"/>
<keyword evidence="6 19" id="KW-0997">Cell inner membrane</keyword>
<dbReference type="Pfam" id="PF00034">
    <property type="entry name" value="Cytochrom_C"/>
    <property type="match status" value="1"/>
</dbReference>
<sequence length="293" mass="31693">MSAHRDQPPEVDPVTGYDTTGHDWNGIKELNTPFPRIVIWALVITFVYSVIAWVLLPAFPWGRDYTRGLLGLDQRELAVEQFRKMDAVRQDWLPRFADADYAALAGDEALMAQAMPAAARLFQDNCAACHGATGDGGPGFPVLSDGYWLWGGDPETIAETLRYGINATHPDTRIAEMPSFNWMSREERAAMASHVAGMLDGRSDPDSAAGVSFVENCAACHGEAGEGGLDIGAPSLIDEAVIYGQDRASVMRTLFDGRAGVMPAWEGRLSEAEIGLLALYVSGLSRADAEDAQ</sequence>
<comment type="subunit">
    <text evidence="19">Component of the cbb3-type cytochrome c oxidase.</text>
</comment>
<dbReference type="eggNOG" id="COG2010">
    <property type="taxonomic scope" value="Bacteria"/>
</dbReference>
<dbReference type="OrthoDB" id="9811281at2"/>
<evidence type="ECO:0000256" key="10">
    <source>
        <dbReference type="ARBA" id="ARBA00022723"/>
    </source>
</evidence>
<dbReference type="Pfam" id="PF14715">
    <property type="entry name" value="FixP_N"/>
    <property type="match status" value="1"/>
</dbReference>
<dbReference type="GO" id="GO:0005506">
    <property type="term" value="F:iron ion binding"/>
    <property type="evidence" value="ECO:0007669"/>
    <property type="project" value="InterPro"/>
</dbReference>
<dbReference type="GO" id="GO:0005886">
    <property type="term" value="C:plasma membrane"/>
    <property type="evidence" value="ECO:0007669"/>
    <property type="project" value="UniProtKB-SubCell"/>
</dbReference>
<feature type="binding site" description="axial binding residue" evidence="20">
    <location>
        <position position="130"/>
    </location>
    <ligand>
        <name>heme c</name>
        <dbReference type="ChEBI" id="CHEBI:61717"/>
        <label>1</label>
    </ligand>
    <ligandPart>
        <name>Fe</name>
        <dbReference type="ChEBI" id="CHEBI:18248"/>
    </ligandPart>
</feature>
<comment type="subcellular location">
    <subcellularLocation>
        <location evidence="1 19">Cell inner membrane</location>
    </subcellularLocation>
</comment>
<dbReference type="InterPro" id="IPR032858">
    <property type="entry name" value="CcoP_N"/>
</dbReference>
<evidence type="ECO:0000259" key="23">
    <source>
        <dbReference type="PROSITE" id="PS51007"/>
    </source>
</evidence>
<evidence type="ECO:0000256" key="1">
    <source>
        <dbReference type="ARBA" id="ARBA00004533"/>
    </source>
</evidence>
<dbReference type="EMBL" id="FOJO01000002">
    <property type="protein sequence ID" value="SFA41149.1"/>
    <property type="molecule type" value="Genomic_DNA"/>
</dbReference>
<evidence type="ECO:0000313" key="24">
    <source>
        <dbReference type="EMBL" id="KGJ06848.1"/>
    </source>
</evidence>
<feature type="binding site" description="axial binding residue" evidence="20">
    <location>
        <position position="221"/>
    </location>
    <ligand>
        <name>heme c</name>
        <dbReference type="ChEBI" id="CHEBI:61717"/>
        <label>2</label>
    </ligand>
    <ligandPart>
        <name>Fe</name>
        <dbReference type="ChEBI" id="CHEBI:18248"/>
    </ligandPart>
</feature>
<dbReference type="InterPro" id="IPR036909">
    <property type="entry name" value="Cyt_c-like_dom_sf"/>
</dbReference>
<keyword evidence="13 19" id="KW-0249">Electron transport</keyword>
<evidence type="ECO:0000256" key="14">
    <source>
        <dbReference type="ARBA" id="ARBA00022989"/>
    </source>
</evidence>
<dbReference type="Proteomes" id="UP000182312">
    <property type="component" value="Unassembled WGS sequence"/>
</dbReference>
<feature type="domain" description="Cytochrome c" evidence="23">
    <location>
        <begin position="113"/>
        <end position="199"/>
    </location>
</feature>
<evidence type="ECO:0000256" key="8">
    <source>
        <dbReference type="ARBA" id="ARBA00022660"/>
    </source>
</evidence>
<keyword evidence="4 19" id="KW-0813">Transport</keyword>
<keyword evidence="17 19" id="KW-0406">Ion transport</keyword>
<feature type="binding site" description="axial binding residue" evidence="20">
    <location>
        <position position="262"/>
    </location>
    <ligand>
        <name>heme c</name>
        <dbReference type="ChEBI" id="CHEBI:61717"/>
        <label>1</label>
    </ligand>
    <ligandPart>
        <name>Fe</name>
        <dbReference type="ChEBI" id="CHEBI:18248"/>
    </ligandPart>
</feature>
<evidence type="ECO:0000313" key="27">
    <source>
        <dbReference type="Proteomes" id="UP000182312"/>
    </source>
</evidence>
<dbReference type="STRING" id="376733.SAMN04487972_10290"/>
<keyword evidence="26" id="KW-1185">Reference proteome</keyword>
<dbReference type="GO" id="GO:0006119">
    <property type="term" value="P:oxidative phosphorylation"/>
    <property type="evidence" value="ECO:0007669"/>
    <property type="project" value="UniProtKB-UniPathway"/>
</dbReference>
<comment type="similarity">
    <text evidence="3 19">Belongs to the CcoP / FixP family.</text>
</comment>
<evidence type="ECO:0000256" key="5">
    <source>
        <dbReference type="ARBA" id="ARBA00022475"/>
    </source>
</evidence>
<name>A0A099F9F6_9RHOB</name>
<accession>A0A099F9F6</accession>
<keyword evidence="9 22" id="KW-0812">Transmembrane</keyword>
<keyword evidence="8 19" id="KW-0679">Respiratory chain</keyword>
<evidence type="ECO:0000256" key="15">
    <source>
        <dbReference type="ARBA" id="ARBA00023002"/>
    </source>
</evidence>
<dbReference type="PIRSF" id="PIRSF000006">
    <property type="entry name" value="Cbb3-Cox_fixP"/>
    <property type="match status" value="1"/>
</dbReference>
<feature type="binding site" description="covalent" evidence="21">
    <location>
        <position position="126"/>
    </location>
    <ligand>
        <name>heme c</name>
        <dbReference type="ChEBI" id="CHEBI:61717"/>
        <label>1</label>
    </ligand>
</feature>